<protein>
    <submittedName>
        <fullName evidence="2">Uncharacterized protein</fullName>
    </submittedName>
</protein>
<feature type="non-terminal residue" evidence="2">
    <location>
        <position position="1"/>
    </location>
</feature>
<evidence type="ECO:0000256" key="1">
    <source>
        <dbReference type="SAM" id="MobiDB-lite"/>
    </source>
</evidence>
<name>A0A382V924_9ZZZZ</name>
<dbReference type="AlphaFoldDB" id="A0A382V924"/>
<accession>A0A382V924</accession>
<organism evidence="2">
    <name type="scientific">marine metagenome</name>
    <dbReference type="NCBI Taxonomy" id="408172"/>
    <lineage>
        <taxon>unclassified sequences</taxon>
        <taxon>metagenomes</taxon>
        <taxon>ecological metagenomes</taxon>
    </lineage>
</organism>
<reference evidence="2" key="1">
    <citation type="submission" date="2018-05" db="EMBL/GenBank/DDBJ databases">
        <authorList>
            <person name="Lanie J.A."/>
            <person name="Ng W.-L."/>
            <person name="Kazmierczak K.M."/>
            <person name="Andrzejewski T.M."/>
            <person name="Davidsen T.M."/>
            <person name="Wayne K.J."/>
            <person name="Tettelin H."/>
            <person name="Glass J.I."/>
            <person name="Rusch D."/>
            <person name="Podicherti R."/>
            <person name="Tsui H.-C.T."/>
            <person name="Winkler M.E."/>
        </authorList>
    </citation>
    <scope>NUCLEOTIDE SEQUENCE</scope>
</reference>
<gene>
    <name evidence="2" type="ORF">METZ01_LOCUS395838</name>
</gene>
<feature type="compositionally biased region" description="Basic and acidic residues" evidence="1">
    <location>
        <begin position="48"/>
        <end position="59"/>
    </location>
</feature>
<feature type="region of interest" description="Disordered" evidence="1">
    <location>
        <begin position="30"/>
        <end position="90"/>
    </location>
</feature>
<feature type="compositionally biased region" description="Basic and acidic residues" evidence="1">
    <location>
        <begin position="75"/>
        <end position="90"/>
    </location>
</feature>
<feature type="non-terminal residue" evidence="2">
    <location>
        <position position="90"/>
    </location>
</feature>
<proteinExistence type="predicted"/>
<dbReference type="EMBL" id="UINC01150108">
    <property type="protein sequence ID" value="SVD42984.1"/>
    <property type="molecule type" value="Genomic_DNA"/>
</dbReference>
<sequence length="90" mass="10130">HGGDREDSGPGAGHALARCRHQRYCFRRLRRRRRASGRPAAHQPAGRSLRERPQRDRQSVAEGASESVVGGPRSPSDRVVHADRKECRRL</sequence>
<evidence type="ECO:0000313" key="2">
    <source>
        <dbReference type="EMBL" id="SVD42984.1"/>
    </source>
</evidence>